<dbReference type="GO" id="GO:0004798">
    <property type="term" value="F:dTMP kinase activity"/>
    <property type="evidence" value="ECO:0007669"/>
    <property type="project" value="UniProtKB-UniRule"/>
</dbReference>
<dbReference type="InterPro" id="IPR039430">
    <property type="entry name" value="Thymidylate_kin-like_dom"/>
</dbReference>
<evidence type="ECO:0000256" key="6">
    <source>
        <dbReference type="ARBA" id="ARBA00022741"/>
    </source>
</evidence>
<dbReference type="Pfam" id="PF02223">
    <property type="entry name" value="Thymidylate_kin"/>
    <property type="match status" value="1"/>
</dbReference>
<sequence>MSVRSGFLVAIEGQSGVGKSTAARLVYEELQRLGRQVLLTRTPSPSKIGTFARAETFGLRGLELALLVAADRYHHERTVIRPAVADGAIVVCDRYLASALVLDPFDGVAPGLVRTIYQRLPPAGLTIILRGDPEMCAARIAARGFHSRFHSADPQVNERERAAYGGVVEELRRGGCSAVVHEVGSAAATTVAATAVAHILEYEECGP</sequence>
<evidence type="ECO:0000256" key="2">
    <source>
        <dbReference type="ARBA" id="ARBA00012980"/>
    </source>
</evidence>
<comment type="caution">
    <text evidence="12">The sequence shown here is derived from an EMBL/GenBank/DDBJ whole genome shotgun (WGS) entry which is preliminary data.</text>
</comment>
<dbReference type="Proteomes" id="UP000070620">
    <property type="component" value="Unassembled WGS sequence"/>
</dbReference>
<dbReference type="GO" id="GO:0006233">
    <property type="term" value="P:dTDP biosynthetic process"/>
    <property type="evidence" value="ECO:0007669"/>
    <property type="project" value="InterPro"/>
</dbReference>
<dbReference type="GO" id="GO:0005524">
    <property type="term" value="F:ATP binding"/>
    <property type="evidence" value="ECO:0007669"/>
    <property type="project" value="UniProtKB-UniRule"/>
</dbReference>
<evidence type="ECO:0000256" key="5">
    <source>
        <dbReference type="ARBA" id="ARBA00022727"/>
    </source>
</evidence>
<keyword evidence="7 10" id="KW-0418">Kinase</keyword>
<evidence type="ECO:0000256" key="9">
    <source>
        <dbReference type="ARBA" id="ARBA00048743"/>
    </source>
</evidence>
<dbReference type="PANTHER" id="PTHR10344:SF4">
    <property type="entry name" value="UMP-CMP KINASE 2, MITOCHONDRIAL"/>
    <property type="match status" value="1"/>
</dbReference>
<dbReference type="CDD" id="cd01672">
    <property type="entry name" value="TMPK"/>
    <property type="match status" value="1"/>
</dbReference>
<evidence type="ECO:0000313" key="12">
    <source>
        <dbReference type="EMBL" id="KXK59923.1"/>
    </source>
</evidence>
<gene>
    <name evidence="10" type="primary">tmk</name>
    <name evidence="12" type="ORF">AWW66_21595</name>
</gene>
<name>A0A136PNC0_9ACTN</name>
<comment type="similarity">
    <text evidence="1 10">Belongs to the thymidylate kinase family.</text>
</comment>
<dbReference type="AlphaFoldDB" id="A0A136PNC0"/>
<comment type="caution">
    <text evidence="10">Lacks conserved residue(s) required for the propagation of feature annotation.</text>
</comment>
<dbReference type="GO" id="GO:0005737">
    <property type="term" value="C:cytoplasm"/>
    <property type="evidence" value="ECO:0007669"/>
    <property type="project" value="TreeGrafter"/>
</dbReference>
<keyword evidence="5 10" id="KW-0545">Nucleotide biosynthesis</keyword>
<dbReference type="EMBL" id="LRQV01000091">
    <property type="protein sequence ID" value="KXK59923.1"/>
    <property type="molecule type" value="Genomic_DNA"/>
</dbReference>
<dbReference type="InterPro" id="IPR027417">
    <property type="entry name" value="P-loop_NTPase"/>
</dbReference>
<dbReference type="RefSeq" id="WP_067369487.1">
    <property type="nucleotide sequence ID" value="NZ_JBIUBN010000039.1"/>
</dbReference>
<feature type="domain" description="Thymidylate kinase-like" evidence="11">
    <location>
        <begin position="11"/>
        <end position="159"/>
    </location>
</feature>
<evidence type="ECO:0000256" key="1">
    <source>
        <dbReference type="ARBA" id="ARBA00009776"/>
    </source>
</evidence>
<evidence type="ECO:0000256" key="4">
    <source>
        <dbReference type="ARBA" id="ARBA00022679"/>
    </source>
</evidence>
<evidence type="ECO:0000313" key="13">
    <source>
        <dbReference type="Proteomes" id="UP000070620"/>
    </source>
</evidence>
<evidence type="ECO:0000256" key="8">
    <source>
        <dbReference type="ARBA" id="ARBA00022840"/>
    </source>
</evidence>
<keyword evidence="6 10" id="KW-0547">Nucleotide-binding</keyword>
<dbReference type="GO" id="GO:0006235">
    <property type="term" value="P:dTTP biosynthetic process"/>
    <property type="evidence" value="ECO:0007669"/>
    <property type="project" value="UniProtKB-UniRule"/>
</dbReference>
<evidence type="ECO:0000256" key="10">
    <source>
        <dbReference type="HAMAP-Rule" id="MF_00165"/>
    </source>
</evidence>
<keyword evidence="8 10" id="KW-0067">ATP-binding</keyword>
<reference evidence="12 13" key="1">
    <citation type="submission" date="2016-01" db="EMBL/GenBank/DDBJ databases">
        <title>Whole genome sequence and analysis of Micromonospora rosaria DSM 803, which can produce antibacterial substance rosamicin.</title>
        <authorList>
            <person name="Yang H."/>
            <person name="He X."/>
            <person name="Zhu D."/>
        </authorList>
    </citation>
    <scope>NUCLEOTIDE SEQUENCE [LARGE SCALE GENOMIC DNA]</scope>
    <source>
        <strain evidence="12 13">DSM 803</strain>
    </source>
</reference>
<evidence type="ECO:0000256" key="7">
    <source>
        <dbReference type="ARBA" id="ARBA00022777"/>
    </source>
</evidence>
<dbReference type="InterPro" id="IPR018094">
    <property type="entry name" value="Thymidylate_kinase"/>
</dbReference>
<dbReference type="EC" id="2.7.4.9" evidence="2 10"/>
<comment type="catalytic activity">
    <reaction evidence="9 10">
        <text>dTMP + ATP = dTDP + ADP</text>
        <dbReference type="Rhea" id="RHEA:13517"/>
        <dbReference type="ChEBI" id="CHEBI:30616"/>
        <dbReference type="ChEBI" id="CHEBI:58369"/>
        <dbReference type="ChEBI" id="CHEBI:63528"/>
        <dbReference type="ChEBI" id="CHEBI:456216"/>
        <dbReference type="EC" id="2.7.4.9"/>
    </reaction>
</comment>
<dbReference type="SUPFAM" id="SSF52540">
    <property type="entry name" value="P-loop containing nucleoside triphosphate hydrolases"/>
    <property type="match status" value="1"/>
</dbReference>
<evidence type="ECO:0000256" key="3">
    <source>
        <dbReference type="ARBA" id="ARBA00017144"/>
    </source>
</evidence>
<dbReference type="GO" id="GO:0006227">
    <property type="term" value="P:dUDP biosynthetic process"/>
    <property type="evidence" value="ECO:0007669"/>
    <property type="project" value="TreeGrafter"/>
</dbReference>
<proteinExistence type="inferred from homology"/>
<keyword evidence="4 10" id="KW-0808">Transferase</keyword>
<keyword evidence="13" id="KW-1185">Reference proteome</keyword>
<protein>
    <recommendedName>
        <fullName evidence="3 10">Thymidylate kinase</fullName>
        <ecNumber evidence="2 10">2.7.4.9</ecNumber>
    </recommendedName>
    <alternativeName>
        <fullName evidence="10">dTMP kinase</fullName>
    </alternativeName>
</protein>
<accession>A0A136PNC0</accession>
<dbReference type="HAMAP" id="MF_00165">
    <property type="entry name" value="Thymidylate_kinase"/>
    <property type="match status" value="1"/>
</dbReference>
<dbReference type="Gene3D" id="3.40.50.300">
    <property type="entry name" value="P-loop containing nucleotide triphosphate hydrolases"/>
    <property type="match status" value="1"/>
</dbReference>
<comment type="function">
    <text evidence="10">Phosphorylation of dTMP to form dTDP in both de novo and salvage pathways of dTTP synthesis.</text>
</comment>
<organism evidence="12 13">
    <name type="scientific">Micromonospora rosaria</name>
    <dbReference type="NCBI Taxonomy" id="47874"/>
    <lineage>
        <taxon>Bacteria</taxon>
        <taxon>Bacillati</taxon>
        <taxon>Actinomycetota</taxon>
        <taxon>Actinomycetes</taxon>
        <taxon>Micromonosporales</taxon>
        <taxon>Micromonosporaceae</taxon>
        <taxon>Micromonospora</taxon>
    </lineage>
</organism>
<evidence type="ECO:0000259" key="11">
    <source>
        <dbReference type="Pfam" id="PF02223"/>
    </source>
</evidence>
<dbReference type="PANTHER" id="PTHR10344">
    <property type="entry name" value="THYMIDYLATE KINASE"/>
    <property type="match status" value="1"/>
</dbReference>